<comment type="caution">
    <text evidence="1">The sequence shown here is derived from an EMBL/GenBank/DDBJ whole genome shotgun (WGS) entry which is preliminary data.</text>
</comment>
<keyword evidence="2" id="KW-1185">Reference proteome</keyword>
<evidence type="ECO:0000313" key="2">
    <source>
        <dbReference type="Proteomes" id="UP000031036"/>
    </source>
</evidence>
<evidence type="ECO:0000313" key="1">
    <source>
        <dbReference type="EMBL" id="KHN70815.1"/>
    </source>
</evidence>
<protein>
    <submittedName>
        <fullName evidence="1">Uncharacterized protein</fullName>
    </submittedName>
</protein>
<proteinExistence type="predicted"/>
<accession>A0A0B2UPG6</accession>
<dbReference type="Proteomes" id="UP000031036">
    <property type="component" value="Unassembled WGS sequence"/>
</dbReference>
<feature type="non-terminal residue" evidence="1">
    <location>
        <position position="1"/>
    </location>
</feature>
<gene>
    <name evidence="1" type="ORF">Tcan_00763</name>
</gene>
<feature type="non-terminal residue" evidence="1">
    <location>
        <position position="165"/>
    </location>
</feature>
<dbReference type="EMBL" id="JPKZ01022848">
    <property type="protein sequence ID" value="KHN70815.1"/>
    <property type="molecule type" value="Genomic_DNA"/>
</dbReference>
<name>A0A0B2UPG6_TOXCA</name>
<sequence length="165" mass="18408">NRLAKSFSGTNITLLNFFLDINCFFSTKATFTRPEDPDGGNVSSGTQYLHSIGTHHLLVSPCEIKRLPQKGLATLITENDRNNAQKYVGTSRETKKESEKISRKSEELKTILDILLNGLHSNISYSGTRRAICARLRITSKTLLFGLKLFCSYLLVTKTSHAPTD</sequence>
<organism evidence="1 2">
    <name type="scientific">Toxocara canis</name>
    <name type="common">Canine roundworm</name>
    <dbReference type="NCBI Taxonomy" id="6265"/>
    <lineage>
        <taxon>Eukaryota</taxon>
        <taxon>Metazoa</taxon>
        <taxon>Ecdysozoa</taxon>
        <taxon>Nematoda</taxon>
        <taxon>Chromadorea</taxon>
        <taxon>Rhabditida</taxon>
        <taxon>Spirurina</taxon>
        <taxon>Ascaridomorpha</taxon>
        <taxon>Ascaridoidea</taxon>
        <taxon>Toxocaridae</taxon>
        <taxon>Toxocara</taxon>
    </lineage>
</organism>
<dbReference type="AlphaFoldDB" id="A0A0B2UPG6"/>
<reference evidence="1 2" key="1">
    <citation type="submission" date="2014-11" db="EMBL/GenBank/DDBJ databases">
        <title>Genetic blueprint of the zoonotic pathogen Toxocara canis.</title>
        <authorList>
            <person name="Zhu X.-Q."/>
            <person name="Korhonen P.K."/>
            <person name="Cai H."/>
            <person name="Young N.D."/>
            <person name="Nejsum P."/>
            <person name="von Samson-Himmelstjerna G."/>
            <person name="Boag P.R."/>
            <person name="Tan P."/>
            <person name="Li Q."/>
            <person name="Min J."/>
            <person name="Yang Y."/>
            <person name="Wang X."/>
            <person name="Fang X."/>
            <person name="Hall R.S."/>
            <person name="Hofmann A."/>
            <person name="Sternberg P.W."/>
            <person name="Jex A.R."/>
            <person name="Gasser R.B."/>
        </authorList>
    </citation>
    <scope>NUCLEOTIDE SEQUENCE [LARGE SCALE GENOMIC DNA]</scope>
    <source>
        <strain evidence="1">PN_DK_2014</strain>
    </source>
</reference>